<accession>A0A2P6MNB3</accession>
<evidence type="ECO:0000313" key="7">
    <source>
        <dbReference type="Proteomes" id="UP000241769"/>
    </source>
</evidence>
<name>A0A2P6MNB3_9EUKA</name>
<dbReference type="InterPro" id="IPR036188">
    <property type="entry name" value="FAD/NAD-bd_sf"/>
</dbReference>
<protein>
    <recommendedName>
        <fullName evidence="5">Glucose-methanol-choline oxidoreductase N-terminal domain-containing protein</fullName>
    </recommendedName>
</protein>
<dbReference type="OrthoDB" id="20088at2759"/>
<gene>
    <name evidence="6" type="ORF">PROFUN_03512</name>
</gene>
<dbReference type="InterPro" id="IPR000172">
    <property type="entry name" value="GMC_OxRdtase_N"/>
</dbReference>
<keyword evidence="4" id="KW-0274">FAD</keyword>
<keyword evidence="7" id="KW-1185">Reference proteome</keyword>
<dbReference type="Gene3D" id="3.50.50.60">
    <property type="entry name" value="FAD/NAD(P)-binding domain"/>
    <property type="match status" value="3"/>
</dbReference>
<dbReference type="Proteomes" id="UP000241769">
    <property type="component" value="Unassembled WGS sequence"/>
</dbReference>
<dbReference type="SUPFAM" id="SSF51905">
    <property type="entry name" value="FAD/NAD(P)-binding domain"/>
    <property type="match status" value="1"/>
</dbReference>
<comment type="cofactor">
    <cofactor evidence="1">
        <name>FAD</name>
        <dbReference type="ChEBI" id="CHEBI:57692"/>
    </cofactor>
</comment>
<feature type="domain" description="Glucose-methanol-choline oxidoreductase N-terminal" evidence="5">
    <location>
        <begin position="449"/>
        <end position="463"/>
    </location>
</feature>
<dbReference type="STRING" id="1890364.A0A2P6MNB3"/>
<dbReference type="EMBL" id="MDYQ01000661">
    <property type="protein sequence ID" value="PRP73198.1"/>
    <property type="molecule type" value="Genomic_DNA"/>
</dbReference>
<comment type="similarity">
    <text evidence="2">Belongs to the GMC oxidoreductase family.</text>
</comment>
<dbReference type="AlphaFoldDB" id="A0A2P6MNB3"/>
<dbReference type="InParanoid" id="A0A2P6MNB3"/>
<sequence length="791" mass="86804">MASFTLSPVSPVHYDNKIGVRYHVLSFGCTDSDDVPTFALNISRFSFIRRSKADENEKMCFRSRTVISSSLNQAINTFILITVTDRPHEADVTAEPSHAVYSPSQSFYSRVNWNSQSSCTNMKRTLLPLLVLACIATLYVFVPHSNDEAIQDLMYDYIILGAGAAGCALTARLAEKTRGASILLLEAGNANWEDPNLVQTTAYTGSNNFFENNTAPSNDARYSWPTFLQPDASLFKTRNLIGSGKGFGGSASLNAGMLIFGSSHVWNQYWPSSWSYGNIKPYFGSLAGWIKPYWSSTRYAPTNTFLQAAQNIASRQRSTGDDFLVNRATRGVESIETPGQPGSVNYNDVEGVNSVTAFGQYQITQQEINSTYFKRVYGADLFNETVVDRSTGKGKGAFTGLQIITEANVKRVTFRTSRWSKPQATGVEFIRNGILYTASARREIVITAGTFQSPAILQRSGVGSFDRLKVIGVKTLIYDNPLVGANFRNHYSPQSSVNGYGDSTQLKEFFSQFVSNFPGYPFLRGGAFLGWHKLDPNRPAVVTNSSPRKYQIFFAAGQTTVDARAANDYGISSLASTSLSITPDNIHFESYGKVEIAHPSDPSVIPNMFYTVLPSYTFNASKTVASQLPLAQKAEPNTISSLLGYDAIYQLVDEMNQVLKSQGKNITLSYGMPRNDDLKTFHEGLQRLGADWWKLIWTWALPSNASAQDIAFQKACSAILYVIRTAAHLDSHQNGSNKIGDVVDDRLNVKGVEGLRVADLSVAAVPPGGNTQATAYVIGARAADLIIADNY</sequence>
<evidence type="ECO:0000256" key="1">
    <source>
        <dbReference type="ARBA" id="ARBA00001974"/>
    </source>
</evidence>
<dbReference type="PROSITE" id="PS00624">
    <property type="entry name" value="GMC_OXRED_2"/>
    <property type="match status" value="1"/>
</dbReference>
<reference evidence="6 7" key="1">
    <citation type="journal article" date="2018" name="Genome Biol. Evol.">
        <title>Multiple Roots of Fruiting Body Formation in Amoebozoa.</title>
        <authorList>
            <person name="Hillmann F."/>
            <person name="Forbes G."/>
            <person name="Novohradska S."/>
            <person name="Ferling I."/>
            <person name="Riege K."/>
            <person name="Groth M."/>
            <person name="Westermann M."/>
            <person name="Marz M."/>
            <person name="Spaller T."/>
            <person name="Winckler T."/>
            <person name="Schaap P."/>
            <person name="Glockner G."/>
        </authorList>
    </citation>
    <scope>NUCLEOTIDE SEQUENCE [LARGE SCALE GENOMIC DNA]</scope>
    <source>
        <strain evidence="6 7">Jena</strain>
    </source>
</reference>
<evidence type="ECO:0000256" key="4">
    <source>
        <dbReference type="ARBA" id="ARBA00022827"/>
    </source>
</evidence>
<dbReference type="InterPro" id="IPR007867">
    <property type="entry name" value="GMC_OxRtase_C"/>
</dbReference>
<dbReference type="InterPro" id="IPR012132">
    <property type="entry name" value="GMC_OxRdtase"/>
</dbReference>
<evidence type="ECO:0000259" key="5">
    <source>
        <dbReference type="PROSITE" id="PS00624"/>
    </source>
</evidence>
<evidence type="ECO:0000256" key="2">
    <source>
        <dbReference type="ARBA" id="ARBA00010790"/>
    </source>
</evidence>
<keyword evidence="3" id="KW-0285">Flavoprotein</keyword>
<dbReference type="PANTHER" id="PTHR11552">
    <property type="entry name" value="GLUCOSE-METHANOL-CHOLINE GMC OXIDOREDUCTASE"/>
    <property type="match status" value="1"/>
</dbReference>
<dbReference type="GO" id="GO:0016614">
    <property type="term" value="F:oxidoreductase activity, acting on CH-OH group of donors"/>
    <property type="evidence" value="ECO:0007669"/>
    <property type="project" value="InterPro"/>
</dbReference>
<evidence type="ECO:0000313" key="6">
    <source>
        <dbReference type="EMBL" id="PRP73198.1"/>
    </source>
</evidence>
<dbReference type="Pfam" id="PF05199">
    <property type="entry name" value="GMC_oxred_C"/>
    <property type="match status" value="1"/>
</dbReference>
<comment type="caution">
    <text evidence="6">The sequence shown here is derived from an EMBL/GenBank/DDBJ whole genome shotgun (WGS) entry which is preliminary data.</text>
</comment>
<evidence type="ECO:0000256" key="3">
    <source>
        <dbReference type="ARBA" id="ARBA00022630"/>
    </source>
</evidence>
<dbReference type="PANTHER" id="PTHR11552:SF147">
    <property type="entry name" value="CHOLINE DEHYDROGENASE, MITOCHONDRIAL"/>
    <property type="match status" value="1"/>
</dbReference>
<dbReference type="Pfam" id="PF00732">
    <property type="entry name" value="GMC_oxred_N"/>
    <property type="match status" value="1"/>
</dbReference>
<dbReference type="GO" id="GO:0050660">
    <property type="term" value="F:flavin adenine dinucleotide binding"/>
    <property type="evidence" value="ECO:0007669"/>
    <property type="project" value="InterPro"/>
</dbReference>
<proteinExistence type="inferred from homology"/>
<organism evidence="6 7">
    <name type="scientific">Planoprotostelium fungivorum</name>
    <dbReference type="NCBI Taxonomy" id="1890364"/>
    <lineage>
        <taxon>Eukaryota</taxon>
        <taxon>Amoebozoa</taxon>
        <taxon>Evosea</taxon>
        <taxon>Variosea</taxon>
        <taxon>Cavosteliida</taxon>
        <taxon>Cavosteliaceae</taxon>
        <taxon>Planoprotostelium</taxon>
    </lineage>
</organism>